<feature type="transmembrane region" description="Helical" evidence="6">
    <location>
        <begin position="239"/>
        <end position="258"/>
    </location>
</feature>
<feature type="transmembrane region" description="Helical" evidence="6">
    <location>
        <begin position="147"/>
        <end position="170"/>
    </location>
</feature>
<feature type="transmembrane region" description="Helical" evidence="6">
    <location>
        <begin position="264"/>
        <end position="282"/>
    </location>
</feature>
<keyword evidence="3 6" id="KW-0812">Transmembrane</keyword>
<feature type="transmembrane region" description="Helical" evidence="6">
    <location>
        <begin position="36"/>
        <end position="53"/>
    </location>
</feature>
<evidence type="ECO:0000256" key="1">
    <source>
        <dbReference type="ARBA" id="ARBA00004141"/>
    </source>
</evidence>
<evidence type="ECO:0000256" key="3">
    <source>
        <dbReference type="ARBA" id="ARBA00022692"/>
    </source>
</evidence>
<evidence type="ECO:0000259" key="7">
    <source>
        <dbReference type="Pfam" id="PF00892"/>
    </source>
</evidence>
<evidence type="ECO:0000256" key="4">
    <source>
        <dbReference type="ARBA" id="ARBA00022989"/>
    </source>
</evidence>
<feature type="transmembrane region" description="Helical" evidence="6">
    <location>
        <begin position="210"/>
        <end position="227"/>
    </location>
</feature>
<dbReference type="InterPro" id="IPR037185">
    <property type="entry name" value="EmrE-like"/>
</dbReference>
<name>A0ABV7GRY2_9RHOB</name>
<dbReference type="PANTHER" id="PTHR22911">
    <property type="entry name" value="ACYL-MALONYL CONDENSING ENZYME-RELATED"/>
    <property type="match status" value="1"/>
</dbReference>
<protein>
    <submittedName>
        <fullName evidence="8">DMT family transporter</fullName>
    </submittedName>
</protein>
<feature type="transmembrane region" description="Helical" evidence="6">
    <location>
        <begin position="182"/>
        <end position="204"/>
    </location>
</feature>
<feature type="domain" description="EamA" evidence="7">
    <location>
        <begin position="5"/>
        <end position="137"/>
    </location>
</feature>
<dbReference type="EMBL" id="JBHRTB010000010">
    <property type="protein sequence ID" value="MFC3141822.1"/>
    <property type="molecule type" value="Genomic_DNA"/>
</dbReference>
<keyword evidence="4 6" id="KW-1133">Transmembrane helix</keyword>
<dbReference type="RefSeq" id="WP_275631927.1">
    <property type="nucleotide sequence ID" value="NZ_JARGYD010000002.1"/>
</dbReference>
<evidence type="ECO:0000256" key="2">
    <source>
        <dbReference type="ARBA" id="ARBA00009853"/>
    </source>
</evidence>
<evidence type="ECO:0000313" key="9">
    <source>
        <dbReference type="Proteomes" id="UP001595632"/>
    </source>
</evidence>
<sequence length="304" mass="32420">MQPLRGILLMVLAISCFAVMTAFVKAAGRIPAGETVFFRAFCALPVIAMWLALKGELPSGLRVNSVPGHLVRGIAGSLAMGLGFLGLKYIPLPEATAIRFITPILIVIFAAIFLRERVRMFRITAVAVGLVGVSIIMWPQLTFEGGGAVRLGALVTLASAALASCAQILIKAMAGTERTEAIVFWFSATASLLALTTIPFGWVMPMGIEWFWLIGAGLIGGAGQIFLTSSYRFADAGTLAPFTYLSMIWALVIGFFIFDELPTVGMLIGSALVIAAGVAIVFRERQLGRGAASEGKLRSMMKDR</sequence>
<keyword evidence="5 6" id="KW-0472">Membrane</keyword>
<comment type="subcellular location">
    <subcellularLocation>
        <location evidence="1">Membrane</location>
        <topology evidence="1">Multi-pass membrane protein</topology>
    </subcellularLocation>
</comment>
<reference evidence="9" key="1">
    <citation type="journal article" date="2019" name="Int. J. Syst. Evol. Microbiol.">
        <title>The Global Catalogue of Microorganisms (GCM) 10K type strain sequencing project: providing services to taxonomists for standard genome sequencing and annotation.</title>
        <authorList>
            <consortium name="The Broad Institute Genomics Platform"/>
            <consortium name="The Broad Institute Genome Sequencing Center for Infectious Disease"/>
            <person name="Wu L."/>
            <person name="Ma J."/>
        </authorList>
    </citation>
    <scope>NUCLEOTIDE SEQUENCE [LARGE SCALE GENOMIC DNA]</scope>
    <source>
        <strain evidence="9">KCTC 52366</strain>
    </source>
</reference>
<evidence type="ECO:0000256" key="6">
    <source>
        <dbReference type="SAM" id="Phobius"/>
    </source>
</evidence>
<evidence type="ECO:0000313" key="8">
    <source>
        <dbReference type="EMBL" id="MFC3141822.1"/>
    </source>
</evidence>
<dbReference type="SUPFAM" id="SSF103481">
    <property type="entry name" value="Multidrug resistance efflux transporter EmrE"/>
    <property type="match status" value="2"/>
</dbReference>
<organism evidence="8 9">
    <name type="scientific">Psychromarinibacter halotolerans</name>
    <dbReference type="NCBI Taxonomy" id="1775175"/>
    <lineage>
        <taxon>Bacteria</taxon>
        <taxon>Pseudomonadati</taxon>
        <taxon>Pseudomonadota</taxon>
        <taxon>Alphaproteobacteria</taxon>
        <taxon>Rhodobacterales</taxon>
        <taxon>Paracoccaceae</taxon>
        <taxon>Psychromarinibacter</taxon>
    </lineage>
</organism>
<dbReference type="InterPro" id="IPR000620">
    <property type="entry name" value="EamA_dom"/>
</dbReference>
<comment type="caution">
    <text evidence="8">The sequence shown here is derived from an EMBL/GenBank/DDBJ whole genome shotgun (WGS) entry which is preliminary data.</text>
</comment>
<gene>
    <name evidence="8" type="ORF">ACFOGP_03835</name>
</gene>
<feature type="transmembrane region" description="Helical" evidence="6">
    <location>
        <begin position="121"/>
        <end position="141"/>
    </location>
</feature>
<feature type="transmembrane region" description="Helical" evidence="6">
    <location>
        <begin position="96"/>
        <end position="114"/>
    </location>
</feature>
<dbReference type="PROSITE" id="PS51257">
    <property type="entry name" value="PROKAR_LIPOPROTEIN"/>
    <property type="match status" value="1"/>
</dbReference>
<proteinExistence type="inferred from homology"/>
<accession>A0ABV7GRY2</accession>
<keyword evidence="9" id="KW-1185">Reference proteome</keyword>
<comment type="similarity">
    <text evidence="2">Belongs to the drug/metabolite transporter (DMT) superfamily. 10 TMS drug/metabolite exporter (DME) (TC 2.A.7.3) family.</text>
</comment>
<dbReference type="Proteomes" id="UP001595632">
    <property type="component" value="Unassembled WGS sequence"/>
</dbReference>
<dbReference type="Pfam" id="PF00892">
    <property type="entry name" value="EamA"/>
    <property type="match status" value="2"/>
</dbReference>
<dbReference type="PANTHER" id="PTHR22911:SF6">
    <property type="entry name" value="SOLUTE CARRIER FAMILY 35 MEMBER G1"/>
    <property type="match status" value="1"/>
</dbReference>
<feature type="domain" description="EamA" evidence="7">
    <location>
        <begin position="151"/>
        <end position="280"/>
    </location>
</feature>
<evidence type="ECO:0000256" key="5">
    <source>
        <dbReference type="ARBA" id="ARBA00023136"/>
    </source>
</evidence>